<accession>A0A3M0Z043</accession>
<dbReference type="Gene3D" id="2.60.40.420">
    <property type="entry name" value="Cupredoxins - blue copper proteins"/>
    <property type="match status" value="1"/>
</dbReference>
<protein>
    <recommendedName>
        <fullName evidence="4">EfeO-type cupredoxin-like domain-containing protein</fullName>
    </recommendedName>
</protein>
<keyword evidence="1" id="KW-0812">Transmembrane</keyword>
<evidence type="ECO:0000256" key="1">
    <source>
        <dbReference type="SAM" id="Phobius"/>
    </source>
</evidence>
<sequence length="134" mass="14926">MRVPKRIFYRIAFLIAVLPLIAILAFVFISQGEKAGYEVDTKFENGYQIIEFTAKNGFFPSSIKAKAGVESKIRVKTFNTYDCTRLLNIPKVGINNVELDPNGIYEFIISPQKPGEVLKGSCSTGANVVEIKFV</sequence>
<dbReference type="Proteomes" id="UP000269410">
    <property type="component" value="Unassembled WGS sequence"/>
</dbReference>
<name>A0A3M0Z043_9BACT</name>
<organism evidence="2 3">
    <name type="scientific">Candidatus Dojkabacteria bacterium</name>
    <dbReference type="NCBI Taxonomy" id="2099670"/>
    <lineage>
        <taxon>Bacteria</taxon>
        <taxon>Candidatus Dojkabacteria</taxon>
    </lineage>
</organism>
<dbReference type="EMBL" id="RFKV01000039">
    <property type="protein sequence ID" value="RMD77373.1"/>
    <property type="molecule type" value="Genomic_DNA"/>
</dbReference>
<reference evidence="2 3" key="1">
    <citation type="submission" date="2018-10" db="EMBL/GenBank/DDBJ databases">
        <title>Thermophilic Lithotrophy and Phototrophy in an Intertidal, Iron-rich, Geothermal Spring.</title>
        <authorList>
            <person name="Ward L.M."/>
            <person name="Idei A."/>
            <person name="Nakagawa M."/>
            <person name="Ueno Y."/>
            <person name="Fischer W."/>
            <person name="Mcglynn S.E."/>
        </authorList>
    </citation>
    <scope>NUCLEOTIDE SEQUENCE [LARGE SCALE GENOMIC DNA]</scope>
    <source>
        <strain evidence="2">J137</strain>
    </source>
</reference>
<comment type="caution">
    <text evidence="2">The sequence shown here is derived from an EMBL/GenBank/DDBJ whole genome shotgun (WGS) entry which is preliminary data.</text>
</comment>
<proteinExistence type="predicted"/>
<gene>
    <name evidence="2" type="ORF">D6810_01125</name>
</gene>
<evidence type="ECO:0000313" key="3">
    <source>
        <dbReference type="Proteomes" id="UP000269410"/>
    </source>
</evidence>
<keyword evidence="1" id="KW-1133">Transmembrane helix</keyword>
<evidence type="ECO:0000313" key="2">
    <source>
        <dbReference type="EMBL" id="RMD77373.1"/>
    </source>
</evidence>
<dbReference type="AlphaFoldDB" id="A0A3M0Z043"/>
<feature type="transmembrane region" description="Helical" evidence="1">
    <location>
        <begin position="7"/>
        <end position="29"/>
    </location>
</feature>
<keyword evidence="1" id="KW-0472">Membrane</keyword>
<dbReference type="InterPro" id="IPR008972">
    <property type="entry name" value="Cupredoxin"/>
</dbReference>
<evidence type="ECO:0008006" key="4">
    <source>
        <dbReference type="Google" id="ProtNLM"/>
    </source>
</evidence>